<evidence type="ECO:0000256" key="4">
    <source>
        <dbReference type="ARBA" id="ARBA00023136"/>
    </source>
</evidence>
<organism evidence="7 8">
    <name type="scientific">Allokutzneria multivorans</name>
    <dbReference type="NCBI Taxonomy" id="1142134"/>
    <lineage>
        <taxon>Bacteria</taxon>
        <taxon>Bacillati</taxon>
        <taxon>Actinomycetota</taxon>
        <taxon>Actinomycetes</taxon>
        <taxon>Pseudonocardiales</taxon>
        <taxon>Pseudonocardiaceae</taxon>
        <taxon>Allokutzneria</taxon>
    </lineage>
</organism>
<dbReference type="Gene3D" id="3.30.2030.20">
    <property type="match status" value="1"/>
</dbReference>
<accession>A0ABP7TGU6</accession>
<keyword evidence="5" id="KW-0564">Palmitate</keyword>
<evidence type="ECO:0000256" key="1">
    <source>
        <dbReference type="ARBA" id="ARBA00004193"/>
    </source>
</evidence>
<comment type="subcellular location">
    <subcellularLocation>
        <location evidence="1">Cell membrane</location>
        <topology evidence="1">Lipid-anchor</topology>
    </subcellularLocation>
</comment>
<comment type="caution">
    <text evidence="7">The sequence shown here is derived from an EMBL/GenBank/DDBJ whole genome shotgun (WGS) entry which is preliminary data.</text>
</comment>
<sequence length="170" mass="18431">MVAACLFLLIGCGGRPTMKDQFQTLSQRPDIDAATARYQRMQTEIRNRLAAELGPMEWKESHPVSRSGCADFADVPAAESRSLGLWSFPHSIPDDQWSRAVAIITEINAAYGFGQPGHRVNSPGHHEVLSVDPLGATYTLGTSVHTTLLFHTGCHLEAKAHPANAAKPTT</sequence>
<keyword evidence="4" id="KW-0472">Membrane</keyword>
<evidence type="ECO:0000256" key="6">
    <source>
        <dbReference type="ARBA" id="ARBA00023288"/>
    </source>
</evidence>
<reference evidence="8" key="1">
    <citation type="journal article" date="2019" name="Int. J. Syst. Evol. Microbiol.">
        <title>The Global Catalogue of Microorganisms (GCM) 10K type strain sequencing project: providing services to taxonomists for standard genome sequencing and annotation.</title>
        <authorList>
            <consortium name="The Broad Institute Genomics Platform"/>
            <consortium name="The Broad Institute Genome Sequencing Center for Infectious Disease"/>
            <person name="Wu L."/>
            <person name="Ma J."/>
        </authorList>
    </citation>
    <scope>NUCLEOTIDE SEQUENCE [LARGE SCALE GENOMIC DNA]</scope>
    <source>
        <strain evidence="8">JCM 17342</strain>
    </source>
</reference>
<keyword evidence="2" id="KW-1003">Cell membrane</keyword>
<evidence type="ECO:0000256" key="2">
    <source>
        <dbReference type="ARBA" id="ARBA00022475"/>
    </source>
</evidence>
<name>A0ABP7TGU6_9PSEU</name>
<proteinExistence type="predicted"/>
<dbReference type="Pfam" id="PF16708">
    <property type="entry name" value="LppA"/>
    <property type="match status" value="1"/>
</dbReference>
<keyword evidence="8" id="KW-1185">Reference proteome</keyword>
<dbReference type="Proteomes" id="UP001501747">
    <property type="component" value="Unassembled WGS sequence"/>
</dbReference>
<keyword evidence="3" id="KW-0732">Signal</keyword>
<evidence type="ECO:0000313" key="7">
    <source>
        <dbReference type="EMBL" id="GAA4026160.1"/>
    </source>
</evidence>
<gene>
    <name evidence="7" type="ORF">GCM10022247_58690</name>
</gene>
<protein>
    <recommendedName>
        <fullName evidence="9">LppA-like lipoprotein</fullName>
    </recommendedName>
</protein>
<evidence type="ECO:0000256" key="3">
    <source>
        <dbReference type="ARBA" id="ARBA00022729"/>
    </source>
</evidence>
<evidence type="ECO:0000313" key="8">
    <source>
        <dbReference type="Proteomes" id="UP001501747"/>
    </source>
</evidence>
<evidence type="ECO:0000256" key="5">
    <source>
        <dbReference type="ARBA" id="ARBA00023139"/>
    </source>
</evidence>
<evidence type="ECO:0008006" key="9">
    <source>
        <dbReference type="Google" id="ProtNLM"/>
    </source>
</evidence>
<dbReference type="EMBL" id="BAABAL010000019">
    <property type="protein sequence ID" value="GAA4026160.1"/>
    <property type="molecule type" value="Genomic_DNA"/>
</dbReference>
<keyword evidence="6" id="KW-0449">Lipoprotein</keyword>
<dbReference type="InterPro" id="IPR032018">
    <property type="entry name" value="LppA/LppB/LprP"/>
</dbReference>